<feature type="non-terminal residue" evidence="1">
    <location>
        <position position="1"/>
    </location>
</feature>
<dbReference type="AlphaFoldDB" id="A0A0B6YI22"/>
<feature type="non-terminal residue" evidence="1">
    <location>
        <position position="96"/>
    </location>
</feature>
<dbReference type="EMBL" id="HACG01009008">
    <property type="protein sequence ID" value="CEK55873.1"/>
    <property type="molecule type" value="Transcribed_RNA"/>
</dbReference>
<reference evidence="1" key="1">
    <citation type="submission" date="2014-12" db="EMBL/GenBank/DDBJ databases">
        <title>Insight into the proteome of Arion vulgaris.</title>
        <authorList>
            <person name="Aradska J."/>
            <person name="Bulat T."/>
            <person name="Smidak R."/>
            <person name="Sarate P."/>
            <person name="Gangsoo J."/>
            <person name="Sialana F."/>
            <person name="Bilban M."/>
            <person name="Lubec G."/>
        </authorList>
    </citation>
    <scope>NUCLEOTIDE SEQUENCE</scope>
    <source>
        <tissue evidence="1">Skin</tissue>
    </source>
</reference>
<evidence type="ECO:0000313" key="1">
    <source>
        <dbReference type="EMBL" id="CEK55873.1"/>
    </source>
</evidence>
<sequence>FVASEYEVPENEVTISVPYDQTSSFSFEMEQDSSNSDFSSNLKEPEIDKDASNILSTQTKAIKGRRRNKDKFNVDCLSYELQVGYRILSNMMSTGN</sequence>
<gene>
    <name evidence="1" type="primary">ORF26246</name>
</gene>
<accession>A0A0B6YI22</accession>
<proteinExistence type="predicted"/>
<protein>
    <submittedName>
        <fullName evidence="1">Uncharacterized protein</fullName>
    </submittedName>
</protein>
<name>A0A0B6YI22_9EUPU</name>
<organism evidence="1">
    <name type="scientific">Arion vulgaris</name>
    <dbReference type="NCBI Taxonomy" id="1028688"/>
    <lineage>
        <taxon>Eukaryota</taxon>
        <taxon>Metazoa</taxon>
        <taxon>Spiralia</taxon>
        <taxon>Lophotrochozoa</taxon>
        <taxon>Mollusca</taxon>
        <taxon>Gastropoda</taxon>
        <taxon>Heterobranchia</taxon>
        <taxon>Euthyneura</taxon>
        <taxon>Panpulmonata</taxon>
        <taxon>Eupulmonata</taxon>
        <taxon>Stylommatophora</taxon>
        <taxon>Helicina</taxon>
        <taxon>Arionoidea</taxon>
        <taxon>Arionidae</taxon>
        <taxon>Arion</taxon>
    </lineage>
</organism>